<dbReference type="AlphaFoldDB" id="A0A0F6AAA2"/>
<sequence>MIVNANKNLSYPTYSAPSTPIKTTATSTKTHSTQVQLSDHAHAADAKWQSIANQYDVHNISDAESSHMSRELFDAGFINTTQMMILMAPTSMNESPLKKHDMLNDMKHTFKLSNALGGHSHTSKNAYISALNILEHLNTSRT</sequence>
<name>A0A0F6AAA2_9GAMM</name>
<dbReference type="EMBL" id="AUXW01000157">
    <property type="protein sequence ID" value="KKE82781.1"/>
    <property type="molecule type" value="Genomic_DNA"/>
</dbReference>
<comment type="caution">
    <text evidence="1">The sequence shown here is derived from an EMBL/GenBank/DDBJ whole genome shotgun (WGS) entry which is preliminary data.</text>
</comment>
<dbReference type="Proteomes" id="UP000033434">
    <property type="component" value="Unassembled WGS sequence"/>
</dbReference>
<dbReference type="PATRIC" id="fig|1129367.4.peg.3408"/>
<gene>
    <name evidence="1" type="ORF">N479_17140</name>
</gene>
<proteinExistence type="predicted"/>
<accession>A0A0F6AAA2</accession>
<organism evidence="1 2">
    <name type="scientific">Pseudoalteromonas luteoviolacea S4054</name>
    <dbReference type="NCBI Taxonomy" id="1129367"/>
    <lineage>
        <taxon>Bacteria</taxon>
        <taxon>Pseudomonadati</taxon>
        <taxon>Pseudomonadota</taxon>
        <taxon>Gammaproteobacteria</taxon>
        <taxon>Alteromonadales</taxon>
        <taxon>Pseudoalteromonadaceae</taxon>
        <taxon>Pseudoalteromonas</taxon>
    </lineage>
</organism>
<reference evidence="1 2" key="1">
    <citation type="journal article" date="2015" name="BMC Genomics">
        <title>Genome mining reveals unlocked bioactive potential of marine Gram-negative bacteria.</title>
        <authorList>
            <person name="Machado H."/>
            <person name="Sonnenschein E.C."/>
            <person name="Melchiorsen J."/>
            <person name="Gram L."/>
        </authorList>
    </citation>
    <scope>NUCLEOTIDE SEQUENCE [LARGE SCALE GENOMIC DNA]</scope>
    <source>
        <strain evidence="1 2">S4054</strain>
    </source>
</reference>
<protein>
    <submittedName>
        <fullName evidence="1">Uncharacterized protein</fullName>
    </submittedName>
</protein>
<dbReference type="RefSeq" id="WP_046356912.1">
    <property type="nucleotide sequence ID" value="NZ_AUXW01000157.1"/>
</dbReference>
<evidence type="ECO:0000313" key="1">
    <source>
        <dbReference type="EMBL" id="KKE82781.1"/>
    </source>
</evidence>
<evidence type="ECO:0000313" key="2">
    <source>
        <dbReference type="Proteomes" id="UP000033434"/>
    </source>
</evidence>